<dbReference type="Proteomes" id="UP000574390">
    <property type="component" value="Unassembled WGS sequence"/>
</dbReference>
<gene>
    <name evidence="2" type="ORF">FOZ62_020343</name>
</gene>
<accession>A0A7J6U6E9</accession>
<sequence length="135" mass="15070">NLYAADELNQVRTALEKPAKEAGIAFGPEAIYDFFLSRIRENLHVVFCASPIGDSFRNYCRMYPSLVNCSTIDWFLPWPNEALTEVAMKFLSGAQGLPQAHVANVAAVFGTAHTAVVEYSEVMLETQKRHNYVTP</sequence>
<dbReference type="GO" id="GO:0007018">
    <property type="term" value="P:microtubule-based movement"/>
    <property type="evidence" value="ECO:0007669"/>
    <property type="project" value="InterPro"/>
</dbReference>
<dbReference type="PANTHER" id="PTHR22878:SF68">
    <property type="entry name" value="DYNEIN HEAVY CHAIN 6, AXONEMAL-LIKE"/>
    <property type="match status" value="1"/>
</dbReference>
<dbReference type="PANTHER" id="PTHR22878">
    <property type="entry name" value="DYNEIN HEAVY CHAIN 6, AXONEMAL-LIKE-RELATED"/>
    <property type="match status" value="1"/>
</dbReference>
<evidence type="ECO:0000313" key="2">
    <source>
        <dbReference type="EMBL" id="KAF4752241.1"/>
    </source>
</evidence>
<proteinExistence type="predicted"/>
<reference evidence="2 3" key="1">
    <citation type="submission" date="2020-04" db="EMBL/GenBank/DDBJ databases">
        <title>Perkinsus olseni comparative genomics.</title>
        <authorList>
            <person name="Bogema D.R."/>
        </authorList>
    </citation>
    <scope>NUCLEOTIDE SEQUENCE [LARGE SCALE GENOMIC DNA]</scope>
    <source>
        <strain evidence="2">ATCC PRA-205</strain>
    </source>
</reference>
<feature type="domain" description="Dynein heavy chain AAA module D4" evidence="1">
    <location>
        <begin position="1"/>
        <end position="135"/>
    </location>
</feature>
<dbReference type="EMBL" id="JABANM010002632">
    <property type="protein sequence ID" value="KAF4752241.1"/>
    <property type="molecule type" value="Genomic_DNA"/>
</dbReference>
<dbReference type="GO" id="GO:0051959">
    <property type="term" value="F:dynein light intermediate chain binding"/>
    <property type="evidence" value="ECO:0007669"/>
    <property type="project" value="InterPro"/>
</dbReference>
<feature type="non-terminal residue" evidence="2">
    <location>
        <position position="1"/>
    </location>
</feature>
<name>A0A7J6U6E9_PEROL</name>
<protein>
    <recommendedName>
        <fullName evidence="1">Dynein heavy chain AAA module D4 domain-containing protein</fullName>
    </recommendedName>
</protein>
<dbReference type="GO" id="GO:0030286">
    <property type="term" value="C:dynein complex"/>
    <property type="evidence" value="ECO:0007669"/>
    <property type="project" value="InterPro"/>
</dbReference>
<dbReference type="InterPro" id="IPR026983">
    <property type="entry name" value="DHC"/>
</dbReference>
<dbReference type="Pfam" id="PF12780">
    <property type="entry name" value="AAA_8"/>
    <property type="match status" value="1"/>
</dbReference>
<evidence type="ECO:0000259" key="1">
    <source>
        <dbReference type="Pfam" id="PF12780"/>
    </source>
</evidence>
<feature type="non-terminal residue" evidence="2">
    <location>
        <position position="135"/>
    </location>
</feature>
<dbReference type="Gene3D" id="3.40.50.300">
    <property type="entry name" value="P-loop containing nucleotide triphosphate hydrolases"/>
    <property type="match status" value="1"/>
</dbReference>
<dbReference type="GO" id="GO:0045505">
    <property type="term" value="F:dynein intermediate chain binding"/>
    <property type="evidence" value="ECO:0007669"/>
    <property type="project" value="InterPro"/>
</dbReference>
<dbReference type="InterPro" id="IPR027417">
    <property type="entry name" value="P-loop_NTPase"/>
</dbReference>
<dbReference type="AlphaFoldDB" id="A0A7J6U6E9"/>
<organism evidence="2 3">
    <name type="scientific">Perkinsus olseni</name>
    <name type="common">Perkinsus atlanticus</name>
    <dbReference type="NCBI Taxonomy" id="32597"/>
    <lineage>
        <taxon>Eukaryota</taxon>
        <taxon>Sar</taxon>
        <taxon>Alveolata</taxon>
        <taxon>Perkinsozoa</taxon>
        <taxon>Perkinsea</taxon>
        <taxon>Perkinsida</taxon>
        <taxon>Perkinsidae</taxon>
        <taxon>Perkinsus</taxon>
    </lineage>
</organism>
<evidence type="ECO:0000313" key="3">
    <source>
        <dbReference type="Proteomes" id="UP000574390"/>
    </source>
</evidence>
<comment type="caution">
    <text evidence="2">The sequence shown here is derived from an EMBL/GenBank/DDBJ whole genome shotgun (WGS) entry which is preliminary data.</text>
</comment>
<dbReference type="InterPro" id="IPR024317">
    <property type="entry name" value="Dynein_heavy_chain_D4_dom"/>
</dbReference>